<name>A0AAV3Y325_9GAST</name>
<accession>A0AAV3Y325</accession>
<dbReference type="Proteomes" id="UP000735302">
    <property type="component" value="Unassembled WGS sequence"/>
</dbReference>
<keyword evidence="3" id="KW-1185">Reference proteome</keyword>
<gene>
    <name evidence="2" type="ORF">PoB_000312900</name>
</gene>
<proteinExistence type="predicted"/>
<evidence type="ECO:0000313" key="2">
    <source>
        <dbReference type="EMBL" id="GFN76623.1"/>
    </source>
</evidence>
<organism evidence="2 3">
    <name type="scientific">Plakobranchus ocellatus</name>
    <dbReference type="NCBI Taxonomy" id="259542"/>
    <lineage>
        <taxon>Eukaryota</taxon>
        <taxon>Metazoa</taxon>
        <taxon>Spiralia</taxon>
        <taxon>Lophotrochozoa</taxon>
        <taxon>Mollusca</taxon>
        <taxon>Gastropoda</taxon>
        <taxon>Heterobranchia</taxon>
        <taxon>Euthyneura</taxon>
        <taxon>Panpulmonata</taxon>
        <taxon>Sacoglossa</taxon>
        <taxon>Placobranchoidea</taxon>
        <taxon>Plakobranchidae</taxon>
        <taxon>Plakobranchus</taxon>
    </lineage>
</organism>
<dbReference type="EMBL" id="BLXT01000403">
    <property type="protein sequence ID" value="GFN76623.1"/>
    <property type="molecule type" value="Genomic_DNA"/>
</dbReference>
<evidence type="ECO:0000313" key="3">
    <source>
        <dbReference type="Proteomes" id="UP000735302"/>
    </source>
</evidence>
<keyword evidence="1" id="KW-0732">Signal</keyword>
<protein>
    <submittedName>
        <fullName evidence="2">Uncharacterized protein</fullName>
    </submittedName>
</protein>
<sequence>MQVAHFFSILQCSFFLLGIFNATQKTEGEIEQAVTEDSSFLGRDKEATFYRLFRNTCGCIWQEALEDDGLHKDHFAAGRRDRTLCCFLRDSIYLSPEQAFRQVGEQATRLVDDEKDRIETAALTATPVRLTQTSASDESKLETTFTSILGKMEQLLARQLISHR</sequence>
<feature type="signal peptide" evidence="1">
    <location>
        <begin position="1"/>
        <end position="28"/>
    </location>
</feature>
<comment type="caution">
    <text evidence="2">The sequence shown here is derived from an EMBL/GenBank/DDBJ whole genome shotgun (WGS) entry which is preliminary data.</text>
</comment>
<feature type="chain" id="PRO_5043797452" evidence="1">
    <location>
        <begin position="29"/>
        <end position="164"/>
    </location>
</feature>
<evidence type="ECO:0000256" key="1">
    <source>
        <dbReference type="SAM" id="SignalP"/>
    </source>
</evidence>
<reference evidence="2 3" key="1">
    <citation type="journal article" date="2021" name="Elife">
        <title>Chloroplast acquisition without the gene transfer in kleptoplastic sea slugs, Plakobranchus ocellatus.</title>
        <authorList>
            <person name="Maeda T."/>
            <person name="Takahashi S."/>
            <person name="Yoshida T."/>
            <person name="Shimamura S."/>
            <person name="Takaki Y."/>
            <person name="Nagai Y."/>
            <person name="Toyoda A."/>
            <person name="Suzuki Y."/>
            <person name="Arimoto A."/>
            <person name="Ishii H."/>
            <person name="Satoh N."/>
            <person name="Nishiyama T."/>
            <person name="Hasebe M."/>
            <person name="Maruyama T."/>
            <person name="Minagawa J."/>
            <person name="Obokata J."/>
            <person name="Shigenobu S."/>
        </authorList>
    </citation>
    <scope>NUCLEOTIDE SEQUENCE [LARGE SCALE GENOMIC DNA]</scope>
</reference>
<dbReference type="AlphaFoldDB" id="A0AAV3Y325"/>